<dbReference type="GO" id="GO:0005829">
    <property type="term" value="C:cytosol"/>
    <property type="evidence" value="ECO:0007669"/>
    <property type="project" value="TreeGrafter"/>
</dbReference>
<dbReference type="UniPathway" id="UPA00109">
    <property type="reaction ID" value="UER00189"/>
</dbReference>
<dbReference type="GO" id="GO:0006094">
    <property type="term" value="P:gluconeogenesis"/>
    <property type="evidence" value="ECO:0007669"/>
    <property type="project" value="UniProtKB-UniRule"/>
</dbReference>
<dbReference type="GO" id="GO:0019563">
    <property type="term" value="P:glycerol catabolic process"/>
    <property type="evidence" value="ECO:0007669"/>
    <property type="project" value="TreeGrafter"/>
</dbReference>
<dbReference type="NCBIfam" id="TIGR00419">
    <property type="entry name" value="tim"/>
    <property type="match status" value="1"/>
</dbReference>
<dbReference type="GO" id="GO:0006096">
    <property type="term" value="P:glycolytic process"/>
    <property type="evidence" value="ECO:0007669"/>
    <property type="project" value="UniProtKB-UniRule"/>
</dbReference>
<evidence type="ECO:0000256" key="2">
    <source>
        <dbReference type="ARBA" id="ARBA00022432"/>
    </source>
</evidence>
<feature type="binding site" evidence="6">
    <location>
        <begin position="10"/>
        <end position="12"/>
    </location>
    <ligand>
        <name>substrate</name>
    </ligand>
</feature>
<dbReference type="Pfam" id="PF00121">
    <property type="entry name" value="TIM"/>
    <property type="match status" value="1"/>
</dbReference>
<keyword evidence="4 6" id="KW-0324">Glycolysis</keyword>
<dbReference type="UniPathway" id="UPA00138"/>
<dbReference type="PROSITE" id="PS51440">
    <property type="entry name" value="TIM_2"/>
    <property type="match status" value="1"/>
</dbReference>
<dbReference type="Proteomes" id="UP000179381">
    <property type="component" value="Unassembled WGS sequence"/>
</dbReference>
<sequence>MRQKKIVIGNWKMNPLSLKDAEKLFIGLTRRISRIKKTEIVVCPPYLYLERLKKFSRKIVLGAQDAFWEDAGAFTGEVSGEMLYNLGVRYVILGHSERRELGETDGFVNKKIKSALKAGLVPILCVGEKERDANHEYFSVIKSQVERCLKGVSKNLISKIVIAYEPVWAISSTANRHDATSADSREMAIFIRKTLSDASSPEIAAETRIIYGGSVNMKSAKDFLENGGIDGLLPGRASLDAEEFTEIVKICEALKN</sequence>
<comment type="caution">
    <text evidence="6">Lacks conserved residue(s) required for the propagation of feature annotation.</text>
</comment>
<comment type="function">
    <text evidence="6">Involved in the gluconeogenesis. Catalyzes stereospecifically the conversion of dihydroxyacetone phosphate (DHAP) to D-glyceraldehyde-3-phosphate (G3P).</text>
</comment>
<name>A0A1F6XBQ6_9BACT</name>
<dbReference type="InterPro" id="IPR022896">
    <property type="entry name" value="TrioseP_Isoase_bac/euk"/>
</dbReference>
<accession>A0A1F6XBQ6</accession>
<dbReference type="EC" id="5.3.1.1" evidence="6 7"/>
<dbReference type="SUPFAM" id="SSF51351">
    <property type="entry name" value="Triosephosphate isomerase (TIM)"/>
    <property type="match status" value="1"/>
</dbReference>
<comment type="pathway">
    <text evidence="6 7">Carbohydrate degradation; glycolysis; D-glyceraldehyde 3-phosphate from glycerone phosphate: step 1/1.</text>
</comment>
<comment type="caution">
    <text evidence="8">The sequence shown here is derived from an EMBL/GenBank/DDBJ whole genome shotgun (WGS) entry which is preliminary data.</text>
</comment>
<evidence type="ECO:0000256" key="6">
    <source>
        <dbReference type="HAMAP-Rule" id="MF_00147"/>
    </source>
</evidence>
<dbReference type="InterPro" id="IPR035990">
    <property type="entry name" value="TIM_sf"/>
</dbReference>
<dbReference type="PANTHER" id="PTHR21139:SF42">
    <property type="entry name" value="TRIOSEPHOSPHATE ISOMERASE"/>
    <property type="match status" value="1"/>
</dbReference>
<evidence type="ECO:0000256" key="4">
    <source>
        <dbReference type="ARBA" id="ARBA00023152"/>
    </source>
</evidence>
<dbReference type="InterPro" id="IPR000652">
    <property type="entry name" value="Triosephosphate_isomerase"/>
</dbReference>
<comment type="subcellular location">
    <subcellularLocation>
        <location evidence="6 7">Cytoplasm</location>
    </subcellularLocation>
</comment>
<comment type="pathway">
    <text evidence="6 7">Carbohydrate biosynthesis; gluconeogenesis.</text>
</comment>
<comment type="similarity">
    <text evidence="1 6 7">Belongs to the triosephosphate isomerase family.</text>
</comment>
<dbReference type="EMBL" id="MFVH01000024">
    <property type="protein sequence ID" value="OGI91659.1"/>
    <property type="molecule type" value="Genomic_DNA"/>
</dbReference>
<keyword evidence="2 6" id="KW-0312">Gluconeogenesis</keyword>
<organism evidence="8 9">
    <name type="scientific">Candidatus Nomurabacteria bacterium RIFCSPLOWO2_01_FULL_46_18</name>
    <dbReference type="NCBI Taxonomy" id="1801783"/>
    <lineage>
        <taxon>Bacteria</taxon>
        <taxon>Candidatus Nomuraibacteriota</taxon>
    </lineage>
</organism>
<gene>
    <name evidence="6" type="primary">tpiA</name>
    <name evidence="8" type="ORF">A2933_02070</name>
</gene>
<dbReference type="AlphaFoldDB" id="A0A1F6XBQ6"/>
<evidence type="ECO:0000256" key="7">
    <source>
        <dbReference type="RuleBase" id="RU363013"/>
    </source>
</evidence>
<dbReference type="CDD" id="cd00311">
    <property type="entry name" value="TIM"/>
    <property type="match status" value="1"/>
</dbReference>
<comment type="subunit">
    <text evidence="6 7">Homodimer.</text>
</comment>
<protein>
    <recommendedName>
        <fullName evidence="6 7">Triosephosphate isomerase</fullName>
        <shortName evidence="6">TIM</shortName>
        <shortName evidence="6">TPI</shortName>
        <ecNumber evidence="6 7">5.3.1.1</ecNumber>
    </recommendedName>
    <alternativeName>
        <fullName evidence="6">Triose-phosphate isomerase</fullName>
    </alternativeName>
</protein>
<feature type="active site" description="Proton acceptor" evidence="6">
    <location>
        <position position="165"/>
    </location>
</feature>
<feature type="binding site" evidence="6">
    <location>
        <position position="214"/>
    </location>
    <ligand>
        <name>substrate</name>
    </ligand>
</feature>
<evidence type="ECO:0000256" key="5">
    <source>
        <dbReference type="ARBA" id="ARBA00023235"/>
    </source>
</evidence>
<comment type="catalytic activity">
    <reaction evidence="6 7">
        <text>D-glyceraldehyde 3-phosphate = dihydroxyacetone phosphate</text>
        <dbReference type="Rhea" id="RHEA:18585"/>
        <dbReference type="ChEBI" id="CHEBI:57642"/>
        <dbReference type="ChEBI" id="CHEBI:59776"/>
        <dbReference type="EC" id="5.3.1.1"/>
    </reaction>
</comment>
<dbReference type="InterPro" id="IPR013785">
    <property type="entry name" value="Aldolase_TIM"/>
</dbReference>
<evidence type="ECO:0000256" key="3">
    <source>
        <dbReference type="ARBA" id="ARBA00022490"/>
    </source>
</evidence>
<dbReference type="GO" id="GO:0046166">
    <property type="term" value="P:glyceraldehyde-3-phosphate biosynthetic process"/>
    <property type="evidence" value="ECO:0007669"/>
    <property type="project" value="TreeGrafter"/>
</dbReference>
<dbReference type="GO" id="GO:0004807">
    <property type="term" value="F:triose-phosphate isomerase activity"/>
    <property type="evidence" value="ECO:0007669"/>
    <property type="project" value="UniProtKB-UniRule"/>
</dbReference>
<proteinExistence type="inferred from homology"/>
<reference evidence="8 9" key="1">
    <citation type="journal article" date="2016" name="Nat. Commun.">
        <title>Thousands of microbial genomes shed light on interconnected biogeochemical processes in an aquifer system.</title>
        <authorList>
            <person name="Anantharaman K."/>
            <person name="Brown C.T."/>
            <person name="Hug L.A."/>
            <person name="Sharon I."/>
            <person name="Castelle C.J."/>
            <person name="Probst A.J."/>
            <person name="Thomas B.C."/>
            <person name="Singh A."/>
            <person name="Wilkins M.J."/>
            <person name="Karaoz U."/>
            <person name="Brodie E.L."/>
            <person name="Williams K.H."/>
            <person name="Hubbard S.S."/>
            <person name="Banfield J.F."/>
        </authorList>
    </citation>
    <scope>NUCLEOTIDE SEQUENCE [LARGE SCALE GENOMIC DNA]</scope>
</reference>
<evidence type="ECO:0000313" key="8">
    <source>
        <dbReference type="EMBL" id="OGI91659.1"/>
    </source>
</evidence>
<evidence type="ECO:0000313" key="9">
    <source>
        <dbReference type="Proteomes" id="UP000179381"/>
    </source>
</evidence>
<feature type="active site" description="Electrophile" evidence="6">
    <location>
        <position position="95"/>
    </location>
</feature>
<dbReference type="Gene3D" id="3.20.20.70">
    <property type="entry name" value="Aldolase class I"/>
    <property type="match status" value="1"/>
</dbReference>
<keyword evidence="5 6" id="KW-0413">Isomerase</keyword>
<dbReference type="PANTHER" id="PTHR21139">
    <property type="entry name" value="TRIOSEPHOSPHATE ISOMERASE"/>
    <property type="match status" value="1"/>
</dbReference>
<keyword evidence="3 6" id="KW-0963">Cytoplasm</keyword>
<evidence type="ECO:0000256" key="1">
    <source>
        <dbReference type="ARBA" id="ARBA00007422"/>
    </source>
</evidence>
<dbReference type="HAMAP" id="MF_00147_B">
    <property type="entry name" value="TIM_B"/>
    <property type="match status" value="1"/>
</dbReference>